<proteinExistence type="predicted"/>
<dbReference type="SUPFAM" id="SSF56112">
    <property type="entry name" value="Protein kinase-like (PK-like)"/>
    <property type="match status" value="1"/>
</dbReference>
<accession>A0A8S1J487</accession>
<dbReference type="Gene3D" id="3.30.200.20">
    <property type="entry name" value="Phosphorylase Kinase, domain 1"/>
    <property type="match status" value="1"/>
</dbReference>
<dbReference type="Pfam" id="PF07714">
    <property type="entry name" value="PK_Tyr_Ser-Thr"/>
    <property type="match status" value="1"/>
</dbReference>
<evidence type="ECO:0000313" key="2">
    <source>
        <dbReference type="EMBL" id="CAD7701023.1"/>
    </source>
</evidence>
<evidence type="ECO:0000259" key="1">
    <source>
        <dbReference type="PROSITE" id="PS50011"/>
    </source>
</evidence>
<dbReference type="AlphaFoldDB" id="A0A8S1J487"/>
<dbReference type="PANTHER" id="PTHR44329:SF214">
    <property type="entry name" value="PROTEIN KINASE DOMAIN-CONTAINING PROTEIN"/>
    <property type="match status" value="1"/>
</dbReference>
<organism evidence="2 3">
    <name type="scientific">Ostreobium quekettii</name>
    <dbReference type="NCBI Taxonomy" id="121088"/>
    <lineage>
        <taxon>Eukaryota</taxon>
        <taxon>Viridiplantae</taxon>
        <taxon>Chlorophyta</taxon>
        <taxon>core chlorophytes</taxon>
        <taxon>Ulvophyceae</taxon>
        <taxon>TCBD clade</taxon>
        <taxon>Bryopsidales</taxon>
        <taxon>Ostreobineae</taxon>
        <taxon>Ostreobiaceae</taxon>
        <taxon>Ostreobium</taxon>
    </lineage>
</organism>
<dbReference type="InterPro" id="IPR001245">
    <property type="entry name" value="Ser-Thr/Tyr_kinase_cat_dom"/>
</dbReference>
<evidence type="ECO:0000313" key="3">
    <source>
        <dbReference type="Proteomes" id="UP000708148"/>
    </source>
</evidence>
<protein>
    <recommendedName>
        <fullName evidence="1">Protein kinase domain-containing protein</fullName>
    </recommendedName>
</protein>
<dbReference type="EMBL" id="CAJHUC010001409">
    <property type="protein sequence ID" value="CAD7701023.1"/>
    <property type="molecule type" value="Genomic_DNA"/>
</dbReference>
<comment type="caution">
    <text evidence="2">The sequence shown here is derived from an EMBL/GenBank/DDBJ whole genome shotgun (WGS) entry which is preliminary data.</text>
</comment>
<dbReference type="InterPro" id="IPR008271">
    <property type="entry name" value="Ser/Thr_kinase_AS"/>
</dbReference>
<dbReference type="InterPro" id="IPR011009">
    <property type="entry name" value="Kinase-like_dom_sf"/>
</dbReference>
<dbReference type="Proteomes" id="UP000708148">
    <property type="component" value="Unassembled WGS sequence"/>
</dbReference>
<dbReference type="OrthoDB" id="533232at2759"/>
<dbReference type="PROSITE" id="PS00108">
    <property type="entry name" value="PROTEIN_KINASE_ST"/>
    <property type="match status" value="1"/>
</dbReference>
<dbReference type="Gene3D" id="1.10.510.10">
    <property type="entry name" value="Transferase(Phosphotransferase) domain 1"/>
    <property type="match status" value="1"/>
</dbReference>
<dbReference type="PROSITE" id="PS50011">
    <property type="entry name" value="PROTEIN_KINASE_DOM"/>
    <property type="match status" value="1"/>
</dbReference>
<sequence length="467" mass="53004">SCGDDIESLKLHNLTLRVDGLRMDKPSVAITAAVKKAKDGLPEARYHCNMLRFLCHQMEMVECLVPWLPRDAPQEIVVMLEVEMERGSSLIRRHGRQFDLRGFSKVDIVLLQVEQMCVVFRECLLDLGLEKGTFNIQTEMDANAVDEDKRYKYWYLNCILEGREIDREMPEVLREELEEQVLKQRHRMEVVIMIPEEEIKIEESIAAGGQGMVYKGMWRDIAVAVKMLGKDLTPESRAELLSEVELHIQLSHPNVARCFGATASRHDIVMELASTDLERFYWSRGSEFDWPMKLRLMLSAGSGVQHLHKSRMVHGDIKTANFLVFPPPAGGDVVIKISDFGLTATETETKSKTAFPMCGTFGWLAPELYDGAPRSFSSDVFSFGLVLFELASLALPYRGLTNPMVVNRKRDGRAPVLIPHTCPEALVVLMMRCISPASFHRPTMDEVCTELEDVLLQVEKVTLYLQK</sequence>
<reference evidence="2" key="1">
    <citation type="submission" date="2020-12" db="EMBL/GenBank/DDBJ databases">
        <authorList>
            <person name="Iha C."/>
        </authorList>
    </citation>
    <scope>NUCLEOTIDE SEQUENCE</scope>
</reference>
<name>A0A8S1J487_9CHLO</name>
<dbReference type="PANTHER" id="PTHR44329">
    <property type="entry name" value="SERINE/THREONINE-PROTEIN KINASE TNNI3K-RELATED"/>
    <property type="match status" value="1"/>
</dbReference>
<dbReference type="GO" id="GO:0005524">
    <property type="term" value="F:ATP binding"/>
    <property type="evidence" value="ECO:0007669"/>
    <property type="project" value="InterPro"/>
</dbReference>
<dbReference type="GO" id="GO:0004674">
    <property type="term" value="F:protein serine/threonine kinase activity"/>
    <property type="evidence" value="ECO:0007669"/>
    <property type="project" value="TreeGrafter"/>
</dbReference>
<feature type="non-terminal residue" evidence="2">
    <location>
        <position position="1"/>
    </location>
</feature>
<feature type="domain" description="Protein kinase" evidence="1">
    <location>
        <begin position="199"/>
        <end position="456"/>
    </location>
</feature>
<dbReference type="InterPro" id="IPR051681">
    <property type="entry name" value="Ser/Thr_Kinases-Pseudokinases"/>
</dbReference>
<gene>
    <name evidence="2" type="ORF">OSTQU699_LOCUS6382</name>
</gene>
<dbReference type="InterPro" id="IPR000719">
    <property type="entry name" value="Prot_kinase_dom"/>
</dbReference>
<dbReference type="SMART" id="SM00220">
    <property type="entry name" value="S_TKc"/>
    <property type="match status" value="1"/>
</dbReference>
<keyword evidence="3" id="KW-1185">Reference proteome</keyword>